<accession>A0A4Z0MS64</accession>
<keyword evidence="3" id="KW-1185">Reference proteome</keyword>
<dbReference type="InterPro" id="IPR034660">
    <property type="entry name" value="DinB/YfiT-like"/>
</dbReference>
<protein>
    <submittedName>
        <fullName evidence="2">DinB family protein</fullName>
    </submittedName>
</protein>
<sequence>MTLSASIAQHLRAVFFGGNWTSVNLKDSVADLDWQQATTQLYSLNTIAGLVYHIGYYVDAIAGVLRGGTLAAKDKYSFDAPAITSQADWHHLLEKVWHDAEHLAALVEQLPDSQLQQLFVQPKYGTYHRNLHGLIEHTHYHLGQIVLLRKLLNLPSADNSRATI</sequence>
<dbReference type="AlphaFoldDB" id="A0A4Z0MS64"/>
<dbReference type="Gene3D" id="1.20.120.450">
    <property type="entry name" value="dinb family like domain"/>
    <property type="match status" value="1"/>
</dbReference>
<dbReference type="SUPFAM" id="SSF109854">
    <property type="entry name" value="DinB/YfiT-like putative metalloenzymes"/>
    <property type="match status" value="1"/>
</dbReference>
<evidence type="ECO:0000259" key="1">
    <source>
        <dbReference type="Pfam" id="PF12867"/>
    </source>
</evidence>
<comment type="caution">
    <text evidence="2">The sequence shown here is derived from an EMBL/GenBank/DDBJ whole genome shotgun (WGS) entry which is preliminary data.</text>
</comment>
<dbReference type="Proteomes" id="UP000298284">
    <property type="component" value="Unassembled WGS sequence"/>
</dbReference>
<organism evidence="2 3">
    <name type="scientific">Hymenobacter wooponensis</name>
    <dbReference type="NCBI Taxonomy" id="1525360"/>
    <lineage>
        <taxon>Bacteria</taxon>
        <taxon>Pseudomonadati</taxon>
        <taxon>Bacteroidota</taxon>
        <taxon>Cytophagia</taxon>
        <taxon>Cytophagales</taxon>
        <taxon>Hymenobacteraceae</taxon>
        <taxon>Hymenobacter</taxon>
    </lineage>
</organism>
<reference evidence="2 3" key="1">
    <citation type="submission" date="2019-04" db="EMBL/GenBank/DDBJ databases">
        <authorList>
            <person name="Feng G."/>
            <person name="Zhang J."/>
            <person name="Zhu H."/>
        </authorList>
    </citation>
    <scope>NUCLEOTIDE SEQUENCE [LARGE SCALE GENOMIC DNA]</scope>
    <source>
        <strain evidence="2 3">JCM 19491</strain>
    </source>
</reference>
<evidence type="ECO:0000313" key="2">
    <source>
        <dbReference type="EMBL" id="TGD82511.1"/>
    </source>
</evidence>
<feature type="domain" description="DinB-like" evidence="1">
    <location>
        <begin position="29"/>
        <end position="145"/>
    </location>
</feature>
<dbReference type="InterPro" id="IPR024775">
    <property type="entry name" value="DinB-like"/>
</dbReference>
<dbReference type="EMBL" id="SRKZ01000001">
    <property type="protein sequence ID" value="TGD82511.1"/>
    <property type="molecule type" value="Genomic_DNA"/>
</dbReference>
<gene>
    <name evidence="2" type="ORF">EU557_01615</name>
</gene>
<dbReference type="OrthoDB" id="9814103at2"/>
<name>A0A4Z0MS64_9BACT</name>
<evidence type="ECO:0000313" key="3">
    <source>
        <dbReference type="Proteomes" id="UP000298284"/>
    </source>
</evidence>
<dbReference type="RefSeq" id="WP_135528673.1">
    <property type="nucleotide sequence ID" value="NZ_SRKZ01000001.1"/>
</dbReference>
<dbReference type="Pfam" id="PF12867">
    <property type="entry name" value="DinB_2"/>
    <property type="match status" value="1"/>
</dbReference>
<proteinExistence type="predicted"/>